<dbReference type="EMBL" id="VLKL01000002">
    <property type="protein sequence ID" value="TWI09673.1"/>
    <property type="molecule type" value="Genomic_DNA"/>
</dbReference>
<keyword evidence="2" id="KW-1185">Reference proteome</keyword>
<dbReference type="Proteomes" id="UP000317176">
    <property type="component" value="Unassembled WGS sequence"/>
</dbReference>
<evidence type="ECO:0000313" key="2">
    <source>
        <dbReference type="Proteomes" id="UP000317176"/>
    </source>
</evidence>
<sequence length="70" mass="7693">MHVVRTLGPSMPKTRIMYIEDKSSSLNGLARIGRVTFSKTGKSISYGGRTFQSLKGSGFKANYFDVETGE</sequence>
<comment type="caution">
    <text evidence="1">The sequence shown here is derived from an EMBL/GenBank/DDBJ whole genome shotgun (WGS) entry which is preliminary data.</text>
</comment>
<gene>
    <name evidence="1" type="ORF">IQ17_00750</name>
</gene>
<organism evidence="1 2">
    <name type="scientific">Bradyrhizobium daqingense</name>
    <dbReference type="NCBI Taxonomy" id="993502"/>
    <lineage>
        <taxon>Bacteria</taxon>
        <taxon>Pseudomonadati</taxon>
        <taxon>Pseudomonadota</taxon>
        <taxon>Alphaproteobacteria</taxon>
        <taxon>Hyphomicrobiales</taxon>
        <taxon>Nitrobacteraceae</taxon>
        <taxon>Bradyrhizobium</taxon>
    </lineage>
</organism>
<name>A0A562LQ18_9BRAD</name>
<protein>
    <submittedName>
        <fullName evidence="1">Uncharacterized protein</fullName>
    </submittedName>
</protein>
<reference evidence="1 2" key="1">
    <citation type="journal article" date="2015" name="Stand. Genomic Sci.">
        <title>Genomic Encyclopedia of Bacterial and Archaeal Type Strains, Phase III: the genomes of soil and plant-associated and newly described type strains.</title>
        <authorList>
            <person name="Whitman W.B."/>
            <person name="Woyke T."/>
            <person name="Klenk H.P."/>
            <person name="Zhou Y."/>
            <person name="Lilburn T.G."/>
            <person name="Beck B.J."/>
            <person name="De Vos P."/>
            <person name="Vandamme P."/>
            <person name="Eisen J.A."/>
            <person name="Garrity G."/>
            <person name="Hugenholtz P."/>
            <person name="Kyrpides N.C."/>
        </authorList>
    </citation>
    <scope>NUCLEOTIDE SEQUENCE [LARGE SCALE GENOMIC DNA]</scope>
    <source>
        <strain evidence="1 2">CGMCC 1.10947</strain>
    </source>
</reference>
<accession>A0A562LQ18</accession>
<proteinExistence type="predicted"/>
<evidence type="ECO:0000313" key="1">
    <source>
        <dbReference type="EMBL" id="TWI09673.1"/>
    </source>
</evidence>
<dbReference type="AlphaFoldDB" id="A0A562LQ18"/>